<dbReference type="AlphaFoldDB" id="A0AAV9EKG1"/>
<gene>
    <name evidence="1" type="ORF">QJS10_CPA07g00252</name>
</gene>
<evidence type="ECO:0000313" key="1">
    <source>
        <dbReference type="EMBL" id="KAK1312622.1"/>
    </source>
</evidence>
<protein>
    <submittedName>
        <fullName evidence="1">Uncharacterized protein</fullName>
    </submittedName>
</protein>
<organism evidence="1 2">
    <name type="scientific">Acorus calamus</name>
    <name type="common">Sweet flag</name>
    <dbReference type="NCBI Taxonomy" id="4465"/>
    <lineage>
        <taxon>Eukaryota</taxon>
        <taxon>Viridiplantae</taxon>
        <taxon>Streptophyta</taxon>
        <taxon>Embryophyta</taxon>
        <taxon>Tracheophyta</taxon>
        <taxon>Spermatophyta</taxon>
        <taxon>Magnoliopsida</taxon>
        <taxon>Liliopsida</taxon>
        <taxon>Acoraceae</taxon>
        <taxon>Acorus</taxon>
    </lineage>
</organism>
<keyword evidence="2" id="KW-1185">Reference proteome</keyword>
<accession>A0AAV9EKG1</accession>
<dbReference type="EMBL" id="JAUJYO010000007">
    <property type="protein sequence ID" value="KAK1312622.1"/>
    <property type="molecule type" value="Genomic_DNA"/>
</dbReference>
<proteinExistence type="predicted"/>
<comment type="caution">
    <text evidence="1">The sequence shown here is derived from an EMBL/GenBank/DDBJ whole genome shotgun (WGS) entry which is preliminary data.</text>
</comment>
<sequence>MQSALIDDPPHREGLKAMSSRKGFYNTLPEDHCYTEAYHHSLIEHHTDERFVNNQDL</sequence>
<evidence type="ECO:0000313" key="2">
    <source>
        <dbReference type="Proteomes" id="UP001180020"/>
    </source>
</evidence>
<name>A0AAV9EKG1_ACOCL</name>
<reference evidence="1" key="2">
    <citation type="submission" date="2023-06" db="EMBL/GenBank/DDBJ databases">
        <authorList>
            <person name="Ma L."/>
            <person name="Liu K.-W."/>
            <person name="Li Z."/>
            <person name="Hsiao Y.-Y."/>
            <person name="Qi Y."/>
            <person name="Fu T."/>
            <person name="Tang G."/>
            <person name="Zhang D."/>
            <person name="Sun W.-H."/>
            <person name="Liu D.-K."/>
            <person name="Li Y."/>
            <person name="Chen G.-Z."/>
            <person name="Liu X.-D."/>
            <person name="Liao X.-Y."/>
            <person name="Jiang Y.-T."/>
            <person name="Yu X."/>
            <person name="Hao Y."/>
            <person name="Huang J."/>
            <person name="Zhao X.-W."/>
            <person name="Ke S."/>
            <person name="Chen Y.-Y."/>
            <person name="Wu W.-L."/>
            <person name="Hsu J.-L."/>
            <person name="Lin Y.-F."/>
            <person name="Huang M.-D."/>
            <person name="Li C.-Y."/>
            <person name="Huang L."/>
            <person name="Wang Z.-W."/>
            <person name="Zhao X."/>
            <person name="Zhong W.-Y."/>
            <person name="Peng D.-H."/>
            <person name="Ahmad S."/>
            <person name="Lan S."/>
            <person name="Zhang J.-S."/>
            <person name="Tsai W.-C."/>
            <person name="Van De Peer Y."/>
            <person name="Liu Z.-J."/>
        </authorList>
    </citation>
    <scope>NUCLEOTIDE SEQUENCE</scope>
    <source>
        <strain evidence="1">CP</strain>
        <tissue evidence="1">Leaves</tissue>
    </source>
</reference>
<dbReference type="Proteomes" id="UP001180020">
    <property type="component" value="Unassembled WGS sequence"/>
</dbReference>
<reference evidence="1" key="1">
    <citation type="journal article" date="2023" name="Nat. Commun.">
        <title>Diploid and tetraploid genomes of Acorus and the evolution of monocots.</title>
        <authorList>
            <person name="Ma L."/>
            <person name="Liu K.W."/>
            <person name="Li Z."/>
            <person name="Hsiao Y.Y."/>
            <person name="Qi Y."/>
            <person name="Fu T."/>
            <person name="Tang G.D."/>
            <person name="Zhang D."/>
            <person name="Sun W.H."/>
            <person name="Liu D.K."/>
            <person name="Li Y."/>
            <person name="Chen G.Z."/>
            <person name="Liu X.D."/>
            <person name="Liao X.Y."/>
            <person name="Jiang Y.T."/>
            <person name="Yu X."/>
            <person name="Hao Y."/>
            <person name="Huang J."/>
            <person name="Zhao X.W."/>
            <person name="Ke S."/>
            <person name="Chen Y.Y."/>
            <person name="Wu W.L."/>
            <person name="Hsu J.L."/>
            <person name="Lin Y.F."/>
            <person name="Huang M.D."/>
            <person name="Li C.Y."/>
            <person name="Huang L."/>
            <person name="Wang Z.W."/>
            <person name="Zhao X."/>
            <person name="Zhong W.Y."/>
            <person name="Peng D.H."/>
            <person name="Ahmad S."/>
            <person name="Lan S."/>
            <person name="Zhang J.S."/>
            <person name="Tsai W.C."/>
            <person name="Van de Peer Y."/>
            <person name="Liu Z.J."/>
        </authorList>
    </citation>
    <scope>NUCLEOTIDE SEQUENCE</scope>
    <source>
        <strain evidence="1">CP</strain>
    </source>
</reference>